<evidence type="ECO:0000259" key="1">
    <source>
        <dbReference type="Pfam" id="PF17766"/>
    </source>
</evidence>
<dbReference type="Gene3D" id="2.60.40.2310">
    <property type="match status" value="1"/>
</dbReference>
<sequence>MDEYKVSVAPHKLVIKEKYEKQSYKLRIEGLLLVDNNNLAYGSLSWVETSGKHIVKSPIVATTIRLDPL</sequence>
<feature type="domain" description="Subtilisin-like protease fibronectin type-III" evidence="1">
    <location>
        <begin position="3"/>
        <end position="60"/>
    </location>
</feature>
<dbReference type="AlphaFoldDB" id="A0A6N2B1T9"/>
<dbReference type="EMBL" id="RXGB01007005">
    <property type="protein sequence ID" value="TMW85903.1"/>
    <property type="molecule type" value="Genomic_DNA"/>
</dbReference>
<proteinExistence type="predicted"/>
<protein>
    <recommendedName>
        <fullName evidence="1">Subtilisin-like protease fibronectin type-III domain-containing protein</fullName>
    </recommendedName>
</protein>
<evidence type="ECO:0000313" key="2">
    <source>
        <dbReference type="EMBL" id="TMW85903.1"/>
    </source>
</evidence>
<reference evidence="2" key="1">
    <citation type="submission" date="2019-05" db="EMBL/GenBank/DDBJ databases">
        <title>The de novo reference genome and transcriptome assemblies of the wild tomato species Solanum chilense.</title>
        <authorList>
            <person name="Stam R."/>
            <person name="Nosenko T."/>
            <person name="Hoerger A.C."/>
            <person name="Stephan W."/>
            <person name="Seidel M.A."/>
            <person name="Kuhn J.M.M."/>
            <person name="Haberer G."/>
            <person name="Tellier A."/>
        </authorList>
    </citation>
    <scope>NUCLEOTIDE SEQUENCE</scope>
    <source>
        <tissue evidence="2">Mature leaves</tissue>
    </source>
</reference>
<accession>A0A6N2B1T9</accession>
<comment type="caution">
    <text evidence="2">The sequence shown here is derived from an EMBL/GenBank/DDBJ whole genome shotgun (WGS) entry which is preliminary data.</text>
</comment>
<organism evidence="2">
    <name type="scientific">Solanum chilense</name>
    <name type="common">Tomato</name>
    <name type="synonym">Lycopersicon chilense</name>
    <dbReference type="NCBI Taxonomy" id="4083"/>
    <lineage>
        <taxon>Eukaryota</taxon>
        <taxon>Viridiplantae</taxon>
        <taxon>Streptophyta</taxon>
        <taxon>Embryophyta</taxon>
        <taxon>Tracheophyta</taxon>
        <taxon>Spermatophyta</taxon>
        <taxon>Magnoliopsida</taxon>
        <taxon>eudicotyledons</taxon>
        <taxon>Gunneridae</taxon>
        <taxon>Pentapetalae</taxon>
        <taxon>asterids</taxon>
        <taxon>lamiids</taxon>
        <taxon>Solanales</taxon>
        <taxon>Solanaceae</taxon>
        <taxon>Solanoideae</taxon>
        <taxon>Solaneae</taxon>
        <taxon>Solanum</taxon>
        <taxon>Solanum subgen. Lycopersicon</taxon>
    </lineage>
</organism>
<dbReference type="Pfam" id="PF17766">
    <property type="entry name" value="fn3_6"/>
    <property type="match status" value="1"/>
</dbReference>
<dbReference type="InterPro" id="IPR041469">
    <property type="entry name" value="Subtilisin-like_FN3"/>
</dbReference>
<gene>
    <name evidence="2" type="ORF">EJD97_022287</name>
</gene>
<name>A0A6N2B1T9_SOLCI</name>